<dbReference type="EMBL" id="MNCJ02000318">
    <property type="protein sequence ID" value="KAF5812630.1"/>
    <property type="molecule type" value="Genomic_DNA"/>
</dbReference>
<keyword evidence="1" id="KW-0812">Transmembrane</keyword>
<evidence type="ECO:0000313" key="2">
    <source>
        <dbReference type="EMBL" id="KAF5812630.1"/>
    </source>
</evidence>
<dbReference type="AlphaFoldDB" id="A0A251V4G6"/>
<evidence type="ECO:0000313" key="4">
    <source>
        <dbReference type="Proteomes" id="UP000215914"/>
    </source>
</evidence>
<dbReference type="EMBL" id="CM007892">
    <property type="protein sequence ID" value="OTG30189.1"/>
    <property type="molecule type" value="Genomic_DNA"/>
</dbReference>
<dbReference type="Proteomes" id="UP000215914">
    <property type="component" value="Chromosome 3"/>
</dbReference>
<sequence>MDFLLSPHFVKPPNEDMETQSILNQLKFLYKIINAFPLLTLINCLCLIREFKRF</sequence>
<evidence type="ECO:0000313" key="3">
    <source>
        <dbReference type="EMBL" id="OTG30189.1"/>
    </source>
</evidence>
<proteinExistence type="predicted"/>
<dbReference type="InParanoid" id="A0A251V4G6"/>
<accession>A0A251V4G6</accession>
<feature type="transmembrane region" description="Helical" evidence="1">
    <location>
        <begin position="28"/>
        <end position="48"/>
    </location>
</feature>
<dbReference type="Gramene" id="mRNA:HanXRQr2_Chr03g0088611">
    <property type="protein sequence ID" value="CDS:HanXRQr2_Chr03g0088611.1"/>
    <property type="gene ID" value="HanXRQr2_Chr03g0088611"/>
</dbReference>
<evidence type="ECO:0000256" key="1">
    <source>
        <dbReference type="SAM" id="Phobius"/>
    </source>
</evidence>
<keyword evidence="4" id="KW-1185">Reference proteome</keyword>
<organism evidence="3 4">
    <name type="scientific">Helianthus annuus</name>
    <name type="common">Common sunflower</name>
    <dbReference type="NCBI Taxonomy" id="4232"/>
    <lineage>
        <taxon>Eukaryota</taxon>
        <taxon>Viridiplantae</taxon>
        <taxon>Streptophyta</taxon>
        <taxon>Embryophyta</taxon>
        <taxon>Tracheophyta</taxon>
        <taxon>Spermatophyta</taxon>
        <taxon>Magnoliopsida</taxon>
        <taxon>eudicotyledons</taxon>
        <taxon>Gunneridae</taxon>
        <taxon>Pentapetalae</taxon>
        <taxon>asterids</taxon>
        <taxon>campanulids</taxon>
        <taxon>Asterales</taxon>
        <taxon>Asteraceae</taxon>
        <taxon>Asteroideae</taxon>
        <taxon>Heliantheae alliance</taxon>
        <taxon>Heliantheae</taxon>
        <taxon>Helianthus</taxon>
    </lineage>
</organism>
<keyword evidence="1" id="KW-0472">Membrane</keyword>
<keyword evidence="1" id="KW-1133">Transmembrane helix</keyword>
<name>A0A251V4G6_HELAN</name>
<reference evidence="2 4" key="1">
    <citation type="journal article" date="2017" name="Nature">
        <title>The sunflower genome provides insights into oil metabolism, flowering and Asterid evolution.</title>
        <authorList>
            <person name="Badouin H."/>
            <person name="Gouzy J."/>
            <person name="Grassa C.J."/>
            <person name="Murat F."/>
            <person name="Staton S.E."/>
            <person name="Cottret L."/>
            <person name="Lelandais-Briere C."/>
            <person name="Owens G.L."/>
            <person name="Carrere S."/>
            <person name="Mayjonade B."/>
            <person name="Legrand L."/>
            <person name="Gill N."/>
            <person name="Kane N.C."/>
            <person name="Bowers J.E."/>
            <person name="Hubner S."/>
            <person name="Bellec A."/>
            <person name="Berard A."/>
            <person name="Berges H."/>
            <person name="Blanchet N."/>
            <person name="Boniface M.C."/>
            <person name="Brunel D."/>
            <person name="Catrice O."/>
            <person name="Chaidir N."/>
            <person name="Claudel C."/>
            <person name="Donnadieu C."/>
            <person name="Faraut T."/>
            <person name="Fievet G."/>
            <person name="Helmstetter N."/>
            <person name="King M."/>
            <person name="Knapp S.J."/>
            <person name="Lai Z."/>
            <person name="Le Paslier M.C."/>
            <person name="Lippi Y."/>
            <person name="Lorenzon L."/>
            <person name="Mandel J.R."/>
            <person name="Marage G."/>
            <person name="Marchand G."/>
            <person name="Marquand E."/>
            <person name="Bret-Mestries E."/>
            <person name="Morien E."/>
            <person name="Nambeesan S."/>
            <person name="Nguyen T."/>
            <person name="Pegot-Espagnet P."/>
            <person name="Pouilly N."/>
            <person name="Raftis F."/>
            <person name="Sallet E."/>
            <person name="Schiex T."/>
            <person name="Thomas J."/>
            <person name="Vandecasteele C."/>
            <person name="Vares D."/>
            <person name="Vear F."/>
            <person name="Vautrin S."/>
            <person name="Crespi M."/>
            <person name="Mangin B."/>
            <person name="Burke J.M."/>
            <person name="Salse J."/>
            <person name="Munos S."/>
            <person name="Vincourt P."/>
            <person name="Rieseberg L.H."/>
            <person name="Langlade N.B."/>
        </authorList>
    </citation>
    <scope>NUCLEOTIDE SEQUENCE [LARGE SCALE GENOMIC DNA]</scope>
    <source>
        <strain evidence="4">cv. SF193</strain>
        <tissue evidence="2">Leaves</tissue>
    </source>
</reference>
<reference evidence="2" key="3">
    <citation type="submission" date="2020-06" db="EMBL/GenBank/DDBJ databases">
        <title>Helianthus annuus Genome sequencing and assembly Release 2.</title>
        <authorList>
            <person name="Gouzy J."/>
            <person name="Langlade N."/>
            <person name="Munos S."/>
        </authorList>
    </citation>
    <scope>NUCLEOTIDE SEQUENCE</scope>
    <source>
        <tissue evidence="2">Leaves</tissue>
    </source>
</reference>
<protein>
    <submittedName>
        <fullName evidence="3">Uncharacterized protein</fullName>
    </submittedName>
</protein>
<gene>
    <name evidence="3" type="ORF">HannXRQ_Chr03g0061721</name>
    <name evidence="2" type="ORF">HanXRQr2_Chr03g0088611</name>
</gene>
<reference evidence="3" key="2">
    <citation type="submission" date="2017-02" db="EMBL/GenBank/DDBJ databases">
        <title>Sunflower complete genome.</title>
        <authorList>
            <person name="Langlade N."/>
            <person name="Munos S."/>
        </authorList>
    </citation>
    <scope>NUCLEOTIDE SEQUENCE [LARGE SCALE GENOMIC DNA]</scope>
    <source>
        <tissue evidence="3">Leaves</tissue>
    </source>
</reference>